<feature type="domain" description="Ketoreductase" evidence="4">
    <location>
        <begin position="10"/>
        <end position="194"/>
    </location>
</feature>
<evidence type="ECO:0000313" key="6">
    <source>
        <dbReference type="Proteomes" id="UP000051315"/>
    </source>
</evidence>
<dbReference type="PRINTS" id="PR00081">
    <property type="entry name" value="GDHRDH"/>
</dbReference>
<dbReference type="PIRSF" id="PIRSF000126">
    <property type="entry name" value="11-beta-HSD1"/>
    <property type="match status" value="1"/>
</dbReference>
<name>A0A0R1W8S0_9LACO</name>
<dbReference type="Proteomes" id="UP000051315">
    <property type="component" value="Unassembled WGS sequence"/>
</dbReference>
<dbReference type="FunFam" id="3.40.50.720:FF:000047">
    <property type="entry name" value="NADP-dependent L-serine/L-allo-threonine dehydrogenase"/>
    <property type="match status" value="1"/>
</dbReference>
<dbReference type="STRING" id="1423735.FC15_GL000039"/>
<dbReference type="InterPro" id="IPR036291">
    <property type="entry name" value="NAD(P)-bd_dom_sf"/>
</dbReference>
<dbReference type="EMBL" id="AZFX01000001">
    <property type="protein sequence ID" value="KRM13935.1"/>
    <property type="molecule type" value="Genomic_DNA"/>
</dbReference>
<gene>
    <name evidence="5" type="ORF">FC15_GL000039</name>
</gene>
<dbReference type="InterPro" id="IPR002347">
    <property type="entry name" value="SDR_fam"/>
</dbReference>
<reference evidence="5 6" key="1">
    <citation type="journal article" date="2015" name="Genome Announc.">
        <title>Expanding the biotechnology potential of lactobacilli through comparative genomics of 213 strains and associated genera.</title>
        <authorList>
            <person name="Sun Z."/>
            <person name="Harris H.M."/>
            <person name="McCann A."/>
            <person name="Guo C."/>
            <person name="Argimon S."/>
            <person name="Zhang W."/>
            <person name="Yang X."/>
            <person name="Jeffery I.B."/>
            <person name="Cooney J.C."/>
            <person name="Kagawa T.F."/>
            <person name="Liu W."/>
            <person name="Song Y."/>
            <person name="Salvetti E."/>
            <person name="Wrobel A."/>
            <person name="Rasinkangas P."/>
            <person name="Parkhill J."/>
            <person name="Rea M.C."/>
            <person name="O'Sullivan O."/>
            <person name="Ritari J."/>
            <person name="Douillard F.P."/>
            <person name="Paul Ross R."/>
            <person name="Yang R."/>
            <person name="Briner A.E."/>
            <person name="Felis G.E."/>
            <person name="de Vos W.M."/>
            <person name="Barrangou R."/>
            <person name="Klaenhammer T.R."/>
            <person name="Caufield P.W."/>
            <person name="Cui Y."/>
            <person name="Zhang H."/>
            <person name="O'Toole P.W."/>
        </authorList>
    </citation>
    <scope>NUCLEOTIDE SEQUENCE [LARGE SCALE GENOMIC DNA]</scope>
    <source>
        <strain evidence="5 6">DSM 17758</strain>
    </source>
</reference>
<evidence type="ECO:0000256" key="3">
    <source>
        <dbReference type="RuleBase" id="RU000363"/>
    </source>
</evidence>
<organism evidence="5 6">
    <name type="scientific">Lapidilactobacillus concavus DSM 17758</name>
    <dbReference type="NCBI Taxonomy" id="1423735"/>
    <lineage>
        <taxon>Bacteria</taxon>
        <taxon>Bacillati</taxon>
        <taxon>Bacillota</taxon>
        <taxon>Bacilli</taxon>
        <taxon>Lactobacillales</taxon>
        <taxon>Lactobacillaceae</taxon>
        <taxon>Lapidilactobacillus</taxon>
    </lineage>
</organism>
<keyword evidence="6" id="KW-1185">Reference proteome</keyword>
<evidence type="ECO:0000259" key="4">
    <source>
        <dbReference type="SMART" id="SM00822"/>
    </source>
</evidence>
<dbReference type="GO" id="GO:0016616">
    <property type="term" value="F:oxidoreductase activity, acting on the CH-OH group of donors, NAD or NADP as acceptor"/>
    <property type="evidence" value="ECO:0007669"/>
    <property type="project" value="UniProtKB-ARBA"/>
</dbReference>
<dbReference type="GO" id="GO:0016020">
    <property type="term" value="C:membrane"/>
    <property type="evidence" value="ECO:0007669"/>
    <property type="project" value="TreeGrafter"/>
</dbReference>
<evidence type="ECO:0000313" key="5">
    <source>
        <dbReference type="EMBL" id="KRM13935.1"/>
    </source>
</evidence>
<dbReference type="PRINTS" id="PR00080">
    <property type="entry name" value="SDRFAMILY"/>
</dbReference>
<proteinExistence type="inferred from homology"/>
<dbReference type="RefSeq" id="WP_162258392.1">
    <property type="nucleotide sequence ID" value="NZ_AZFX01000001.1"/>
</dbReference>
<accession>A0A0R1W8S0</accession>
<dbReference type="PANTHER" id="PTHR44196">
    <property type="entry name" value="DEHYDROGENASE/REDUCTASE SDR FAMILY MEMBER 7B"/>
    <property type="match status" value="1"/>
</dbReference>
<dbReference type="PANTHER" id="PTHR44196:SF1">
    <property type="entry name" value="DEHYDROGENASE_REDUCTASE SDR FAMILY MEMBER 7B"/>
    <property type="match status" value="1"/>
</dbReference>
<comment type="caution">
    <text evidence="5">The sequence shown here is derived from an EMBL/GenBank/DDBJ whole genome shotgun (WGS) entry which is preliminary data.</text>
</comment>
<keyword evidence="2" id="KW-0560">Oxidoreductase</keyword>
<evidence type="ECO:0000256" key="2">
    <source>
        <dbReference type="ARBA" id="ARBA00023002"/>
    </source>
</evidence>
<dbReference type="PROSITE" id="PS00061">
    <property type="entry name" value="ADH_SHORT"/>
    <property type="match status" value="1"/>
</dbReference>
<dbReference type="AlphaFoldDB" id="A0A0R1W8S0"/>
<sequence length="265" mass="28829">MNNYRTLRDKVVVITGASSGIGRAIALESASRGARVFLLARGLDRLNEVRNECANLSLTEATAIQVDVSQLSDLEAAVDQIIQEVDHVDVLVNAAGFGDFSNFMEIDLETIEQMFRVNVLGTMLLTRLLAPSMFEAQGHIVNIGSIAGKIQTPKSAVYAATKAAVIAFSNSLRLELKPVKVKVTTVNPGPVNTNFFNIADSGRQYLEKVGWITLDPERLATKIVASFGHPVREINAPWFMDVAARLFPLFPRVGDFLAGSIGNQK</sequence>
<dbReference type="InterPro" id="IPR020904">
    <property type="entry name" value="Sc_DH/Rdtase_CS"/>
</dbReference>
<dbReference type="PATRIC" id="fig|1423735.3.peg.39"/>
<dbReference type="SMART" id="SM00822">
    <property type="entry name" value="PKS_KR"/>
    <property type="match status" value="1"/>
</dbReference>
<comment type="similarity">
    <text evidence="1 3">Belongs to the short-chain dehydrogenases/reductases (SDR) family.</text>
</comment>
<evidence type="ECO:0000256" key="1">
    <source>
        <dbReference type="ARBA" id="ARBA00006484"/>
    </source>
</evidence>
<dbReference type="InterPro" id="IPR057326">
    <property type="entry name" value="KR_dom"/>
</dbReference>
<dbReference type="Pfam" id="PF00106">
    <property type="entry name" value="adh_short"/>
    <property type="match status" value="1"/>
</dbReference>
<dbReference type="Gene3D" id="3.40.50.720">
    <property type="entry name" value="NAD(P)-binding Rossmann-like Domain"/>
    <property type="match status" value="1"/>
</dbReference>
<dbReference type="SUPFAM" id="SSF51735">
    <property type="entry name" value="NAD(P)-binding Rossmann-fold domains"/>
    <property type="match status" value="1"/>
</dbReference>
<protein>
    <recommendedName>
        <fullName evidence="4">Ketoreductase domain-containing protein</fullName>
    </recommendedName>
</protein>